<dbReference type="RefSeq" id="WP_082442989.1">
    <property type="nucleotide sequence ID" value="NZ_CXWA01000012.1"/>
</dbReference>
<feature type="transmembrane region" description="Helical" evidence="1">
    <location>
        <begin position="12"/>
        <end position="34"/>
    </location>
</feature>
<reference evidence="4" key="1">
    <citation type="submission" date="2015-07" db="EMBL/GenBank/DDBJ databases">
        <authorList>
            <person name="Rodrigo-Torres Lidia"/>
            <person name="Arahal R.David."/>
        </authorList>
    </citation>
    <scope>NUCLEOTIDE SEQUENCE [LARGE SCALE GENOMIC DNA]</scope>
    <source>
        <strain evidence="4">CECT 5096</strain>
    </source>
</reference>
<accession>A0A0M6ZIV4</accession>
<keyword evidence="1" id="KW-1133">Transmembrane helix</keyword>
<evidence type="ECO:0000313" key="3">
    <source>
        <dbReference type="EMBL" id="CTQ78899.1"/>
    </source>
</evidence>
<feature type="transmembrane region" description="Helical" evidence="1">
    <location>
        <begin position="54"/>
        <end position="72"/>
    </location>
</feature>
<dbReference type="Proteomes" id="UP000049983">
    <property type="component" value="Unassembled WGS sequence"/>
</dbReference>
<keyword evidence="4" id="KW-1185">Reference proteome</keyword>
<dbReference type="AlphaFoldDB" id="A0A0M6ZIV4"/>
<keyword evidence="1" id="KW-0812">Transmembrane</keyword>
<feature type="domain" description="DUF1468" evidence="2">
    <location>
        <begin position="14"/>
        <end position="158"/>
    </location>
</feature>
<keyword evidence="1" id="KW-0472">Membrane</keyword>
<name>A0A0M6ZIV4_9HYPH</name>
<sequence>MNSVNRRVDPEVIVSAVLGVASALSIVFMTQLVAPPKVLFGRSLTAISPSLFPYLVLGGLVVLNILFLYRCNIRPEGIWSEPVYNEHSRIRGLMLFAIMLFYSLAMVPLGFLISSVLTLAMISVLVGNRSPWQIALIALVPPVLLYLGATRLLAVALPELSSIEFFYAYILGESDGIGGAVQ</sequence>
<dbReference type="Pfam" id="PF07331">
    <property type="entry name" value="TctB"/>
    <property type="match status" value="1"/>
</dbReference>
<evidence type="ECO:0000313" key="4">
    <source>
        <dbReference type="Proteomes" id="UP000049983"/>
    </source>
</evidence>
<dbReference type="InterPro" id="IPR009936">
    <property type="entry name" value="DUF1468"/>
</dbReference>
<dbReference type="STRING" id="311410.LA5095_05554"/>
<dbReference type="EMBL" id="CXWC01000016">
    <property type="protein sequence ID" value="CTQ78899.1"/>
    <property type="molecule type" value="Genomic_DNA"/>
</dbReference>
<dbReference type="OrthoDB" id="7858266at2"/>
<gene>
    <name evidence="3" type="ORF">LA5096_05908</name>
</gene>
<protein>
    <submittedName>
        <fullName evidence="3">Tripartite tricarboxylate transporter TctB family protein</fullName>
    </submittedName>
</protein>
<feature type="transmembrane region" description="Helical" evidence="1">
    <location>
        <begin position="93"/>
        <end position="126"/>
    </location>
</feature>
<proteinExistence type="predicted"/>
<evidence type="ECO:0000259" key="2">
    <source>
        <dbReference type="Pfam" id="PF07331"/>
    </source>
</evidence>
<organism evidence="3 4">
    <name type="scientific">Roseibium album</name>
    <dbReference type="NCBI Taxonomy" id="311410"/>
    <lineage>
        <taxon>Bacteria</taxon>
        <taxon>Pseudomonadati</taxon>
        <taxon>Pseudomonadota</taxon>
        <taxon>Alphaproteobacteria</taxon>
        <taxon>Hyphomicrobiales</taxon>
        <taxon>Stappiaceae</taxon>
        <taxon>Roseibium</taxon>
    </lineage>
</organism>
<dbReference type="GeneID" id="97673143"/>
<evidence type="ECO:0000256" key="1">
    <source>
        <dbReference type="SAM" id="Phobius"/>
    </source>
</evidence>
<feature type="transmembrane region" description="Helical" evidence="1">
    <location>
        <begin position="132"/>
        <end position="154"/>
    </location>
</feature>